<proteinExistence type="predicted"/>
<evidence type="ECO:0000313" key="1">
    <source>
        <dbReference type="EMBL" id="KAK9832792.1"/>
    </source>
</evidence>
<comment type="caution">
    <text evidence="1">The sequence shown here is derived from an EMBL/GenBank/DDBJ whole genome shotgun (WGS) entry which is preliminary data.</text>
</comment>
<dbReference type="EMBL" id="JALJOU010000038">
    <property type="protein sequence ID" value="KAK9832792.1"/>
    <property type="molecule type" value="Genomic_DNA"/>
</dbReference>
<reference evidence="1 2" key="1">
    <citation type="journal article" date="2024" name="Nat. Commun.">
        <title>Phylogenomics reveals the evolutionary origins of lichenization in chlorophyte algae.</title>
        <authorList>
            <person name="Puginier C."/>
            <person name="Libourel C."/>
            <person name="Otte J."/>
            <person name="Skaloud P."/>
            <person name="Haon M."/>
            <person name="Grisel S."/>
            <person name="Petersen M."/>
            <person name="Berrin J.G."/>
            <person name="Delaux P.M."/>
            <person name="Dal Grande F."/>
            <person name="Keller J."/>
        </authorList>
    </citation>
    <scope>NUCLEOTIDE SEQUENCE [LARGE SCALE GENOMIC DNA]</scope>
    <source>
        <strain evidence="1 2">SAG 245.80</strain>
    </source>
</reference>
<protein>
    <submittedName>
        <fullName evidence="1">Uncharacterized protein</fullName>
    </submittedName>
</protein>
<dbReference type="AlphaFoldDB" id="A0AAW1RG61"/>
<evidence type="ECO:0000313" key="2">
    <source>
        <dbReference type="Proteomes" id="UP001445335"/>
    </source>
</evidence>
<accession>A0AAW1RG61</accession>
<organism evidence="1 2">
    <name type="scientific">Elliptochloris bilobata</name>
    <dbReference type="NCBI Taxonomy" id="381761"/>
    <lineage>
        <taxon>Eukaryota</taxon>
        <taxon>Viridiplantae</taxon>
        <taxon>Chlorophyta</taxon>
        <taxon>core chlorophytes</taxon>
        <taxon>Trebouxiophyceae</taxon>
        <taxon>Trebouxiophyceae incertae sedis</taxon>
        <taxon>Elliptochloris clade</taxon>
        <taxon>Elliptochloris</taxon>
    </lineage>
</organism>
<dbReference type="Proteomes" id="UP001445335">
    <property type="component" value="Unassembled WGS sequence"/>
</dbReference>
<sequence length="520" mass="54213">MVLAGVVVAVPYDMEAEAMDTLEFGLPADALQHFGRVEGMPIHAYLFRTQELVGELEAAGAVWLDESRDVRWRTRLPARWSARRRPLGGRSEAAHVLGQLDWFDSVRRRWGLSGPQVAELQALFRGGAPQTNSLGGSAVTAPHPGLFSEEAAPQFGAGGGAGSGGADWDRPHDGISQAEWPRSVNVPLAESWLGEAPSGPGSGMHGGTRSLHMGGVQEAMGDQPLPLVFATGVTPLVPLEPVRHPDVHVYYAGVDSGADSAIYPAAPPLAERFGCPLLGGPGPAFAPTRLREIRICVDNPPPPAAMPLPPEQAAAGIAALPAAESGELMYGALGNVRRAVRARGVEPEGAAAEPPGGARRTKPAWGTAAGEAAIEAEVVAWLAGQGARVPIHKARPHLFALSEYDNPAGAPGRYWAVELGAARTSLALRGVPEGFSAVDLVLKLRDAAIGTTADGIDFVYWRLPGAGRATSSIYINVVPAAAAAAARIVGSGKINALGVPGLRADWLEADLQGREALMAK</sequence>
<keyword evidence="2" id="KW-1185">Reference proteome</keyword>
<name>A0AAW1RG61_9CHLO</name>
<gene>
    <name evidence="1" type="ORF">WJX81_001280</name>
</gene>